<dbReference type="PANTHER" id="PTHR30345:SF0">
    <property type="entry name" value="DNA DAMAGE-REPAIR_TOLERATION PROTEIN DRT102"/>
    <property type="match status" value="1"/>
</dbReference>
<organism evidence="5 6">
    <name type="scientific">Ascidiaceihabitans donghaensis</name>
    <dbReference type="NCBI Taxonomy" id="1510460"/>
    <lineage>
        <taxon>Bacteria</taxon>
        <taxon>Pseudomonadati</taxon>
        <taxon>Pseudomonadota</taxon>
        <taxon>Alphaproteobacteria</taxon>
        <taxon>Rhodobacterales</taxon>
        <taxon>Paracoccaceae</taxon>
        <taxon>Ascidiaceihabitans</taxon>
    </lineage>
</organism>
<evidence type="ECO:0000256" key="3">
    <source>
        <dbReference type="PIRSR" id="PIRSR005384-1"/>
    </source>
</evidence>
<dbReference type="EMBL" id="OMOR01000001">
    <property type="protein sequence ID" value="SPH20406.1"/>
    <property type="molecule type" value="Genomic_DNA"/>
</dbReference>
<evidence type="ECO:0000313" key="5">
    <source>
        <dbReference type="EMBL" id="SPH20406.1"/>
    </source>
</evidence>
<dbReference type="EC" id="5.3.1.6" evidence="5"/>
<feature type="binding site" evidence="4">
    <location>
        <position position="130"/>
    </location>
    <ligand>
        <name>D-ribulose 5-phosphate</name>
        <dbReference type="ChEBI" id="CHEBI:58121"/>
    </ligand>
</feature>
<dbReference type="PANTHER" id="PTHR30345">
    <property type="entry name" value="RIBOSE-5-PHOSPHATE ISOMERASE B"/>
    <property type="match status" value="1"/>
</dbReference>
<dbReference type="AlphaFoldDB" id="A0A2R8BBF8"/>
<dbReference type="GO" id="GO:0009052">
    <property type="term" value="P:pentose-phosphate shunt, non-oxidative branch"/>
    <property type="evidence" value="ECO:0007669"/>
    <property type="project" value="TreeGrafter"/>
</dbReference>
<keyword evidence="6" id="KW-1185">Reference proteome</keyword>
<sequence length="164" mass="17265">MVSGGIPSSSLTQKADLMTAKPRIVLSSDHADIELRKTIASHVADLGWDVVDIGPMTSESTHYPIHGQAAAARVASGDCQLGILLCGTGQGIMMAANKVKGIRCGVCSDTFSARMIREHNNANMLSMGARVVGEGLALDIVDAFLNAQFEGGRHATRVDMIEAD</sequence>
<reference evidence="5 6" key="1">
    <citation type="submission" date="2018-03" db="EMBL/GenBank/DDBJ databases">
        <authorList>
            <person name="Keele B.F."/>
        </authorList>
    </citation>
    <scope>NUCLEOTIDE SEQUENCE [LARGE SCALE GENOMIC DNA]</scope>
    <source>
        <strain evidence="5 6">CECT 8599</strain>
    </source>
</reference>
<dbReference type="GO" id="GO:0019316">
    <property type="term" value="P:D-allose catabolic process"/>
    <property type="evidence" value="ECO:0007669"/>
    <property type="project" value="TreeGrafter"/>
</dbReference>
<feature type="binding site" evidence="4">
    <location>
        <position position="153"/>
    </location>
    <ligand>
        <name>D-ribulose 5-phosphate</name>
        <dbReference type="ChEBI" id="CHEBI:58121"/>
    </ligand>
</feature>
<feature type="binding site" evidence="4">
    <location>
        <position position="120"/>
    </location>
    <ligand>
        <name>D-ribulose 5-phosphate</name>
        <dbReference type="ChEBI" id="CHEBI:58121"/>
    </ligand>
</feature>
<dbReference type="GO" id="GO:0004751">
    <property type="term" value="F:ribose-5-phosphate isomerase activity"/>
    <property type="evidence" value="ECO:0007669"/>
    <property type="project" value="UniProtKB-EC"/>
</dbReference>
<protein>
    <submittedName>
        <fullName evidence="5">Ribose-5-phosphate isomerase B</fullName>
        <ecNumber evidence="5">5.3.1.6</ecNumber>
    </submittedName>
</protein>
<evidence type="ECO:0000256" key="4">
    <source>
        <dbReference type="PIRSR" id="PIRSR005384-2"/>
    </source>
</evidence>
<dbReference type="NCBIfam" id="NF004051">
    <property type="entry name" value="PRK05571.1"/>
    <property type="match status" value="1"/>
</dbReference>
<feature type="binding site" evidence="4">
    <location>
        <begin position="29"/>
        <end position="30"/>
    </location>
    <ligand>
        <name>D-ribulose 5-phosphate</name>
        <dbReference type="ChEBI" id="CHEBI:58121"/>
    </ligand>
</feature>
<evidence type="ECO:0000256" key="2">
    <source>
        <dbReference type="ARBA" id="ARBA00023235"/>
    </source>
</evidence>
<dbReference type="SUPFAM" id="SSF89623">
    <property type="entry name" value="Ribose/Galactose isomerase RpiB/AlsB"/>
    <property type="match status" value="1"/>
</dbReference>
<dbReference type="InterPro" id="IPR036569">
    <property type="entry name" value="RpiB_LacA_LacB_sf"/>
</dbReference>
<feature type="binding site" evidence="4">
    <location>
        <begin position="87"/>
        <end position="91"/>
    </location>
    <ligand>
        <name>D-ribulose 5-phosphate</name>
        <dbReference type="ChEBI" id="CHEBI:58121"/>
    </ligand>
</feature>
<feature type="binding site" evidence="4">
    <location>
        <position position="157"/>
    </location>
    <ligand>
        <name>D-ribulose 5-phosphate</name>
        <dbReference type="ChEBI" id="CHEBI:58121"/>
    </ligand>
</feature>
<dbReference type="NCBIfam" id="TIGR01120">
    <property type="entry name" value="rpiB"/>
    <property type="match status" value="1"/>
</dbReference>
<dbReference type="Gene3D" id="3.40.1400.10">
    <property type="entry name" value="Sugar-phosphate isomerase, RpiB/LacA/LacB"/>
    <property type="match status" value="1"/>
</dbReference>
<evidence type="ECO:0000313" key="6">
    <source>
        <dbReference type="Proteomes" id="UP000244880"/>
    </source>
</evidence>
<dbReference type="InterPro" id="IPR003500">
    <property type="entry name" value="RpiB_LacA_LacB"/>
</dbReference>
<dbReference type="NCBIfam" id="TIGR00689">
    <property type="entry name" value="rpiB_lacA_lacB"/>
    <property type="match status" value="1"/>
</dbReference>
<name>A0A2R8BBF8_9RHOB</name>
<gene>
    <name evidence="5" type="primary">rpiB</name>
    <name evidence="5" type="ORF">ASD8599_01141</name>
</gene>
<feature type="active site" description="Proton acceptor" evidence="3">
    <location>
        <position position="86"/>
    </location>
</feature>
<keyword evidence="2 5" id="KW-0413">Isomerase</keyword>
<dbReference type="InterPro" id="IPR004785">
    <property type="entry name" value="RpiB"/>
</dbReference>
<dbReference type="PIRSF" id="PIRSF005384">
    <property type="entry name" value="RpiB_LacA_B"/>
    <property type="match status" value="1"/>
</dbReference>
<accession>A0A2R8BBF8</accession>
<proteinExistence type="inferred from homology"/>
<dbReference type="Pfam" id="PF02502">
    <property type="entry name" value="LacAB_rpiB"/>
    <property type="match status" value="1"/>
</dbReference>
<dbReference type="Proteomes" id="UP000244880">
    <property type="component" value="Unassembled WGS sequence"/>
</dbReference>
<feature type="active site" description="Proton donor" evidence="3">
    <location>
        <position position="119"/>
    </location>
</feature>
<evidence type="ECO:0000256" key="1">
    <source>
        <dbReference type="ARBA" id="ARBA00008754"/>
    </source>
</evidence>
<comment type="similarity">
    <text evidence="1">Belongs to the LacAB/RpiB family.</text>
</comment>